<feature type="region of interest" description="Disordered" evidence="1">
    <location>
        <begin position="143"/>
        <end position="169"/>
    </location>
</feature>
<dbReference type="Pfam" id="PF26082">
    <property type="entry name" value="zf-C2H2_AcuF"/>
    <property type="match status" value="1"/>
</dbReference>
<name>A0A1E1LQK0_9HELO</name>
<evidence type="ECO:0000256" key="1">
    <source>
        <dbReference type="SAM" id="MobiDB-lite"/>
    </source>
</evidence>
<evidence type="ECO:0000313" key="4">
    <source>
        <dbReference type="Proteomes" id="UP000178129"/>
    </source>
</evidence>
<feature type="compositionally biased region" description="Basic and acidic residues" evidence="1">
    <location>
        <begin position="490"/>
        <end position="499"/>
    </location>
</feature>
<evidence type="ECO:0000313" key="3">
    <source>
        <dbReference type="EMBL" id="CZT12777.1"/>
    </source>
</evidence>
<dbReference type="InterPro" id="IPR058925">
    <property type="entry name" value="zf-C2H2_AcuF"/>
</dbReference>
<proteinExistence type="predicted"/>
<keyword evidence="4" id="KW-1185">Reference proteome</keyword>
<dbReference type="PANTHER" id="PTHR35391:SF7">
    <property type="entry name" value="C2H2-TYPE DOMAIN-CONTAINING PROTEIN"/>
    <property type="match status" value="1"/>
</dbReference>
<comment type="caution">
    <text evidence="3">The sequence shown here is derived from an EMBL/GenBank/DDBJ whole genome shotgun (WGS) entry which is preliminary data.</text>
</comment>
<gene>
    <name evidence="3" type="ORF">RCO7_03625</name>
</gene>
<sequence length="1095" mass="123320">MVTGVEFEDPPEVFAEAKPASLIISTTATISSLAKECLKRYDGLYDTLRQMTPDAAVANGFVGDNVLIRVQDARPRFKAWATNIAALHEGHMKSSLEFRLREATEIRSRVLKILRPLKESLVEAEFIVTGVRGNTTWKVGAMSDSSFTSEEGSEYSSDESGSGSMNEKLETSELDELLSAIETANTSLMEISIVIRNTPTRDDYVKAAARFSLDSHWDISHVDAKFGAARRIVKPVIVLKEDEDEDEQAPQTLALTKATTYVEALPTALNDGSEVGSFRTETSYQQTMAGEIEEHLLTVPPPPSEAFEGVPFEFGHPFQCPYCWTEQTVKGRNAWKKHVFRDLRPYVCTFKECNLRMFRSRNEWFAHELQAHRREWTCATCSKLCSSKSNFKSHILSHNSNLAGSELDAVILQSEEPMDRFPASACSFCNEWEVQITDSRQIEKRTFLNDGKDVTPYGTKTQLRRHLGRHMEQLALFALPRENVDNVEDESVKDIRGEVDNDDSDDSTGTTVSEYLPEEANAIDTLQNETLEIQDELSGFTSRISMSPWGKDSRLVPITFNVFFRGGNLDLSAAKFEVSSENDNEPLSMEVKSTLQREVQNQVDVTTGTRKSCLRGILKYLSGRPKSGFNIKVPEKVDRILDHGGAGLEHTEPILVSQVKRLKLNKEDFSKNLIRAADGSDDDTSVRNVAVSLDEQLRLNAALREAAAQPESQTNIVAEQYLIAARRGQWLQIPKAQHNIVRQHLAENKYRTEDAQIGSSHTRDPEDQHIAQLQGENEGTSPEAMESVTVIGSQVASSGSREIATNPEELKYLIDGHTAQEWEALKDPFLKLYLGTGRTPFEVRTILEETHQFRTTDEILTKRFNMNDGKLSLQSRQALQTLHSTADDEIPKGDVKIQANIVEETNSDHRSKGFAKQSAETQATTATSGIEDEAEWEIELNKLKISWFANFDKEILDARESTAPEMRRLFQLPWTENVDRTIRRAWDEKASKFRQGFHGKYSLLHNSALEASKNTSLSDSDKGSWRMKLHVGGEQIQADLIGSLPALRRDVERPWQLPETAEDSPVRIAWRTELEELRASWVRQIRADCERSIHS</sequence>
<dbReference type="AlphaFoldDB" id="A0A1E1LQK0"/>
<organism evidence="3 4">
    <name type="scientific">Rhynchosporium graminicola</name>
    <dbReference type="NCBI Taxonomy" id="2792576"/>
    <lineage>
        <taxon>Eukaryota</taxon>
        <taxon>Fungi</taxon>
        <taxon>Dikarya</taxon>
        <taxon>Ascomycota</taxon>
        <taxon>Pezizomycotina</taxon>
        <taxon>Leotiomycetes</taxon>
        <taxon>Helotiales</taxon>
        <taxon>Ploettnerulaceae</taxon>
        <taxon>Rhynchosporium</taxon>
    </lineage>
</organism>
<dbReference type="Proteomes" id="UP000178129">
    <property type="component" value="Unassembled WGS sequence"/>
</dbReference>
<dbReference type="PANTHER" id="PTHR35391">
    <property type="entry name" value="C2H2-TYPE DOMAIN-CONTAINING PROTEIN-RELATED"/>
    <property type="match status" value="1"/>
</dbReference>
<dbReference type="EMBL" id="FJUW01000076">
    <property type="protein sequence ID" value="CZT12777.1"/>
    <property type="molecule type" value="Genomic_DNA"/>
</dbReference>
<protein>
    <recommendedName>
        <fullName evidence="2">C2H2-type domain-containing protein</fullName>
    </recommendedName>
</protein>
<feature type="compositionally biased region" description="Low complexity" evidence="1">
    <location>
        <begin position="915"/>
        <end position="928"/>
    </location>
</feature>
<feature type="domain" description="C2H2-type" evidence="2">
    <location>
        <begin position="378"/>
        <end position="398"/>
    </location>
</feature>
<feature type="region of interest" description="Disordered" evidence="1">
    <location>
        <begin position="488"/>
        <end position="514"/>
    </location>
</feature>
<dbReference type="STRING" id="914237.A0A1E1LQK0"/>
<dbReference type="InParanoid" id="A0A1E1LQK0"/>
<dbReference type="SMART" id="SM00355">
    <property type="entry name" value="ZnF_C2H2"/>
    <property type="match status" value="2"/>
</dbReference>
<evidence type="ECO:0000259" key="2">
    <source>
        <dbReference type="PROSITE" id="PS00028"/>
    </source>
</evidence>
<dbReference type="InterPro" id="IPR013087">
    <property type="entry name" value="Znf_C2H2_type"/>
</dbReference>
<dbReference type="PROSITE" id="PS00028">
    <property type="entry name" value="ZINC_FINGER_C2H2_1"/>
    <property type="match status" value="1"/>
</dbReference>
<accession>A0A1E1LQK0</accession>
<dbReference type="Pfam" id="PF14420">
    <property type="entry name" value="Clr5"/>
    <property type="match status" value="1"/>
</dbReference>
<feature type="region of interest" description="Disordered" evidence="1">
    <location>
        <begin position="906"/>
        <end position="930"/>
    </location>
</feature>
<dbReference type="InterPro" id="IPR025676">
    <property type="entry name" value="Clr5_dom"/>
</dbReference>
<reference evidence="4" key="1">
    <citation type="submission" date="2016-03" db="EMBL/GenBank/DDBJ databases">
        <authorList>
            <person name="Ploux O."/>
        </authorList>
    </citation>
    <scope>NUCLEOTIDE SEQUENCE [LARGE SCALE GENOMIC DNA]</scope>
    <source>
        <strain evidence="4">UK7</strain>
    </source>
</reference>